<gene>
    <name evidence="13" type="ORF">UCRPA7_847</name>
</gene>
<evidence type="ECO:0000313" key="13">
    <source>
        <dbReference type="EMBL" id="EOO03640.1"/>
    </source>
</evidence>
<dbReference type="OrthoDB" id="67850at2759"/>
<evidence type="ECO:0000256" key="4">
    <source>
        <dbReference type="ARBA" id="ARBA00022448"/>
    </source>
</evidence>
<evidence type="ECO:0000256" key="7">
    <source>
        <dbReference type="ARBA" id="ARBA00022927"/>
    </source>
</evidence>
<dbReference type="EMBL" id="KB932817">
    <property type="protein sequence ID" value="EOO03640.1"/>
    <property type="molecule type" value="Genomic_DNA"/>
</dbReference>
<dbReference type="PANTHER" id="PTHR13269:SF6">
    <property type="entry name" value="NUCLEOPORIN NDC1"/>
    <property type="match status" value="1"/>
</dbReference>
<dbReference type="GO" id="GO:0006999">
    <property type="term" value="P:nuclear pore organization"/>
    <property type="evidence" value="ECO:0007669"/>
    <property type="project" value="TreeGrafter"/>
</dbReference>
<keyword evidence="9" id="KW-0811">Translocation</keyword>
<dbReference type="RefSeq" id="XP_007911629.1">
    <property type="nucleotide sequence ID" value="XM_007913438.1"/>
</dbReference>
<keyword evidence="13" id="KW-0946">Virion</keyword>
<dbReference type="PANTHER" id="PTHR13269">
    <property type="entry name" value="NUCLEOPORIN NDC1"/>
    <property type="match status" value="1"/>
</dbReference>
<evidence type="ECO:0000256" key="6">
    <source>
        <dbReference type="ARBA" id="ARBA00022816"/>
    </source>
</evidence>
<evidence type="ECO:0000256" key="3">
    <source>
        <dbReference type="ARBA" id="ARBA00005760"/>
    </source>
</evidence>
<dbReference type="GO" id="GO:0070631">
    <property type="term" value="P:spindle pole body localization"/>
    <property type="evidence" value="ECO:0007669"/>
    <property type="project" value="TreeGrafter"/>
</dbReference>
<protein>
    <submittedName>
        <fullName evidence="13">Putative nuclear envelope protein</fullName>
    </submittedName>
</protein>
<evidence type="ECO:0000256" key="2">
    <source>
        <dbReference type="ARBA" id="ARBA00004567"/>
    </source>
</evidence>
<keyword evidence="4" id="KW-0813">Transport</keyword>
<keyword evidence="6" id="KW-0509">mRNA transport</keyword>
<evidence type="ECO:0000256" key="5">
    <source>
        <dbReference type="ARBA" id="ARBA00022692"/>
    </source>
</evidence>
<comment type="similarity">
    <text evidence="3">Belongs to the NDC1 family.</text>
</comment>
<evidence type="ECO:0000256" key="9">
    <source>
        <dbReference type="ARBA" id="ARBA00023010"/>
    </source>
</evidence>
<dbReference type="GO" id="GO:0070762">
    <property type="term" value="C:nuclear pore transmembrane ring"/>
    <property type="evidence" value="ECO:0007669"/>
    <property type="project" value="TreeGrafter"/>
</dbReference>
<comment type="subcellular location">
    <subcellularLocation>
        <location evidence="1">Nucleus membrane</location>
        <topology evidence="1">Multi-pass membrane protein</topology>
    </subcellularLocation>
    <subcellularLocation>
        <location evidence="2">Nucleus</location>
        <location evidence="2">Nuclear pore complex</location>
    </subcellularLocation>
</comment>
<name>R8BWD4_PHAM7</name>
<evidence type="ECO:0000256" key="10">
    <source>
        <dbReference type="ARBA" id="ARBA00023132"/>
    </source>
</evidence>
<keyword evidence="14" id="KW-1185">Reference proteome</keyword>
<dbReference type="Proteomes" id="UP000014074">
    <property type="component" value="Unassembled WGS sequence"/>
</dbReference>
<keyword evidence="7" id="KW-0653">Protein transport</keyword>
<dbReference type="eggNOG" id="ENOG502S1MG">
    <property type="taxonomic scope" value="Eukaryota"/>
</dbReference>
<organism evidence="13 14">
    <name type="scientific">Phaeoacremonium minimum (strain UCR-PA7)</name>
    <name type="common">Esca disease fungus</name>
    <name type="synonym">Togninia minima</name>
    <dbReference type="NCBI Taxonomy" id="1286976"/>
    <lineage>
        <taxon>Eukaryota</taxon>
        <taxon>Fungi</taxon>
        <taxon>Dikarya</taxon>
        <taxon>Ascomycota</taxon>
        <taxon>Pezizomycotina</taxon>
        <taxon>Sordariomycetes</taxon>
        <taxon>Sordariomycetidae</taxon>
        <taxon>Togniniales</taxon>
        <taxon>Togniniaceae</taxon>
        <taxon>Phaeoacremonium</taxon>
    </lineage>
</organism>
<evidence type="ECO:0000256" key="8">
    <source>
        <dbReference type="ARBA" id="ARBA00022989"/>
    </source>
</evidence>
<dbReference type="GO" id="GO:0015031">
    <property type="term" value="P:protein transport"/>
    <property type="evidence" value="ECO:0007669"/>
    <property type="project" value="UniProtKB-KW"/>
</dbReference>
<dbReference type="GO" id="GO:0005816">
    <property type="term" value="C:spindle pole body"/>
    <property type="evidence" value="ECO:0007669"/>
    <property type="project" value="TreeGrafter"/>
</dbReference>
<dbReference type="GO" id="GO:0051028">
    <property type="term" value="P:mRNA transport"/>
    <property type="evidence" value="ECO:0007669"/>
    <property type="project" value="UniProtKB-KW"/>
</dbReference>
<keyword evidence="10" id="KW-0906">Nuclear pore complex</keyword>
<keyword evidence="5" id="KW-0812">Transmembrane</keyword>
<reference evidence="14" key="1">
    <citation type="journal article" date="2013" name="Genome Announc.">
        <title>Draft genome sequence of the ascomycete Phaeoacremonium aleophilum strain UCR-PA7, a causal agent of the esca disease complex in grapevines.</title>
        <authorList>
            <person name="Blanco-Ulate B."/>
            <person name="Rolshausen P."/>
            <person name="Cantu D."/>
        </authorList>
    </citation>
    <scope>NUCLEOTIDE SEQUENCE [LARGE SCALE GENOMIC DNA]</scope>
    <source>
        <strain evidence="14">UCR-PA7</strain>
    </source>
</reference>
<sequence>MKNGKPLTSESKDPNGSLLNGLKSKKLSIKCFAMWELAIISRDFDVRRKAIYEDLERKDGPMWSQVYAICLNTIKNIEFRVDNYGKAPAEATASAAPSTDVQAPTQRVTQPLRNEDVLIPASKRKSFRGEVEKVVSQVVTSPGQPSRLSPIAQKAVTDVKGTLSAIRQEVTGSGEAESPFQIQMRKLIASPVGWAFRQEFGRRLTAAVLGGPYGEPSLYINAATALTQLSVQSLTEDRYGNVQRDVSSIIRTFTATIKKLEAFKASFPAHWTDVGGSREAPEVDLILEALKLGLNQLITEFGPYSKDLRLSLTDMRLAREAVGVASHEVVKQQEMSQIR</sequence>
<dbReference type="KEGG" id="tmn:UCRPA7_847"/>
<dbReference type="InterPro" id="IPR019049">
    <property type="entry name" value="Nucleoporin_prot_Ndc1/Nup"/>
</dbReference>
<keyword evidence="11" id="KW-0472">Membrane</keyword>
<keyword evidence="8" id="KW-1133">Transmembrane helix</keyword>
<evidence type="ECO:0000256" key="1">
    <source>
        <dbReference type="ARBA" id="ARBA00004232"/>
    </source>
</evidence>
<keyword evidence="12" id="KW-0539">Nucleus</keyword>
<evidence type="ECO:0000313" key="14">
    <source>
        <dbReference type="Proteomes" id="UP000014074"/>
    </source>
</evidence>
<dbReference type="Pfam" id="PF09531">
    <property type="entry name" value="Ndc1_Nup"/>
    <property type="match status" value="1"/>
</dbReference>
<dbReference type="GeneID" id="19329323"/>
<dbReference type="HOGENOM" id="CLU_029386_0_0_1"/>
<evidence type="ECO:0000256" key="12">
    <source>
        <dbReference type="ARBA" id="ARBA00023242"/>
    </source>
</evidence>
<dbReference type="GO" id="GO:0106166">
    <property type="term" value="F:spindle pole body-nuclear membrane anchor activity"/>
    <property type="evidence" value="ECO:0007669"/>
    <property type="project" value="TreeGrafter"/>
</dbReference>
<dbReference type="GO" id="GO:0031965">
    <property type="term" value="C:nuclear membrane"/>
    <property type="evidence" value="ECO:0007669"/>
    <property type="project" value="UniProtKB-SubCell"/>
</dbReference>
<keyword evidence="13" id="KW-0261">Viral envelope protein</keyword>
<dbReference type="AlphaFoldDB" id="R8BWD4"/>
<evidence type="ECO:0000256" key="11">
    <source>
        <dbReference type="ARBA" id="ARBA00023136"/>
    </source>
</evidence>
<proteinExistence type="inferred from homology"/>
<accession>R8BWD4</accession>